<accession>A0A9P0JLQ3</accession>
<feature type="compositionally biased region" description="Basic and acidic residues" evidence="1">
    <location>
        <begin position="142"/>
        <end position="157"/>
    </location>
</feature>
<dbReference type="GO" id="GO:0005667">
    <property type="term" value="C:transcription regulator complex"/>
    <property type="evidence" value="ECO:0007669"/>
    <property type="project" value="TreeGrafter"/>
</dbReference>
<feature type="region of interest" description="Disordered" evidence="1">
    <location>
        <begin position="138"/>
        <end position="157"/>
    </location>
</feature>
<feature type="region of interest" description="Disordered" evidence="1">
    <location>
        <begin position="281"/>
        <end position="301"/>
    </location>
</feature>
<gene>
    <name evidence="3" type="ORF">ACAOBT_LOCUS1945</name>
</gene>
<evidence type="ECO:0000313" key="3">
    <source>
        <dbReference type="EMBL" id="CAH1957190.1"/>
    </source>
</evidence>
<dbReference type="EMBL" id="CAKOFQ010006669">
    <property type="protein sequence ID" value="CAH1957190.1"/>
    <property type="molecule type" value="Genomic_DNA"/>
</dbReference>
<dbReference type="PROSITE" id="PS51029">
    <property type="entry name" value="MADF"/>
    <property type="match status" value="1"/>
</dbReference>
<evidence type="ECO:0000256" key="1">
    <source>
        <dbReference type="SAM" id="MobiDB-lite"/>
    </source>
</evidence>
<proteinExistence type="predicted"/>
<dbReference type="PANTHER" id="PTHR12243:SF64">
    <property type="entry name" value="DORSAL INTERACTING PROTEIN 3-RELATED"/>
    <property type="match status" value="1"/>
</dbReference>
<dbReference type="InterPro" id="IPR006578">
    <property type="entry name" value="MADF-dom"/>
</dbReference>
<dbReference type="InterPro" id="IPR039353">
    <property type="entry name" value="TF_Adf1"/>
</dbReference>
<name>A0A9P0JLQ3_ACAOB</name>
<feature type="region of interest" description="Disordered" evidence="1">
    <location>
        <begin position="178"/>
        <end position="197"/>
    </location>
</feature>
<dbReference type="Proteomes" id="UP001152888">
    <property type="component" value="Unassembled WGS sequence"/>
</dbReference>
<dbReference type="GO" id="GO:0006357">
    <property type="term" value="P:regulation of transcription by RNA polymerase II"/>
    <property type="evidence" value="ECO:0007669"/>
    <property type="project" value="TreeGrafter"/>
</dbReference>
<evidence type="ECO:0000313" key="4">
    <source>
        <dbReference type="Proteomes" id="UP001152888"/>
    </source>
</evidence>
<dbReference type="SMART" id="SM00595">
    <property type="entry name" value="MADF"/>
    <property type="match status" value="1"/>
</dbReference>
<dbReference type="Pfam" id="PF10545">
    <property type="entry name" value="MADF_DNA_bdg"/>
    <property type="match status" value="1"/>
</dbReference>
<dbReference type="OrthoDB" id="10071528at2759"/>
<sequence length="317" mass="37111">MPNCRRTGGANVTRSYYLEQFWTMDRLDVDLLIALVEKRPVIWDKTLENYKNKRVREAAWREICAAMKHGFEEMDKYPRGEFYRAVVRKWTQIRDSWSKDVKKRRELKMLGDPGYSKAYKFHKQLSFLKKIIDTSDIDGENEESREHNQISEEKVIEHEKGNEHAISPMIENVKKDDKDMMKERSTATPSKGSVHGRSLKRKRIEVYDKMLQYLDREEKNENPQLHFFKSLLPIISTFDIDETLEFQYGVISLVQSIKRQRQPDVYQNSASATNYNSTGYCRNSLDNSPPPTVSASIVKSPGSSLEFEEETLEFSDL</sequence>
<dbReference type="PANTHER" id="PTHR12243">
    <property type="entry name" value="MADF DOMAIN TRANSCRIPTION FACTOR"/>
    <property type="match status" value="1"/>
</dbReference>
<protein>
    <recommendedName>
        <fullName evidence="2">MADF domain-containing protein</fullName>
    </recommendedName>
</protein>
<feature type="domain" description="MADF" evidence="2">
    <location>
        <begin position="31"/>
        <end position="133"/>
    </location>
</feature>
<keyword evidence="4" id="KW-1185">Reference proteome</keyword>
<evidence type="ECO:0000259" key="2">
    <source>
        <dbReference type="PROSITE" id="PS51029"/>
    </source>
</evidence>
<reference evidence="3" key="1">
    <citation type="submission" date="2022-03" db="EMBL/GenBank/DDBJ databases">
        <authorList>
            <person name="Sayadi A."/>
        </authorList>
    </citation>
    <scope>NUCLEOTIDE SEQUENCE</scope>
</reference>
<feature type="compositionally biased region" description="Polar residues" evidence="1">
    <location>
        <begin position="281"/>
        <end position="297"/>
    </location>
</feature>
<comment type="caution">
    <text evidence="3">The sequence shown here is derived from an EMBL/GenBank/DDBJ whole genome shotgun (WGS) entry which is preliminary data.</text>
</comment>
<organism evidence="3 4">
    <name type="scientific">Acanthoscelides obtectus</name>
    <name type="common">Bean weevil</name>
    <name type="synonym">Bruchus obtectus</name>
    <dbReference type="NCBI Taxonomy" id="200917"/>
    <lineage>
        <taxon>Eukaryota</taxon>
        <taxon>Metazoa</taxon>
        <taxon>Ecdysozoa</taxon>
        <taxon>Arthropoda</taxon>
        <taxon>Hexapoda</taxon>
        <taxon>Insecta</taxon>
        <taxon>Pterygota</taxon>
        <taxon>Neoptera</taxon>
        <taxon>Endopterygota</taxon>
        <taxon>Coleoptera</taxon>
        <taxon>Polyphaga</taxon>
        <taxon>Cucujiformia</taxon>
        <taxon>Chrysomeloidea</taxon>
        <taxon>Chrysomelidae</taxon>
        <taxon>Bruchinae</taxon>
        <taxon>Bruchini</taxon>
        <taxon>Acanthoscelides</taxon>
    </lineage>
</organism>
<dbReference type="GO" id="GO:0005634">
    <property type="term" value="C:nucleus"/>
    <property type="evidence" value="ECO:0007669"/>
    <property type="project" value="TreeGrafter"/>
</dbReference>
<dbReference type="AlphaFoldDB" id="A0A9P0JLQ3"/>